<dbReference type="EMBL" id="CAJVPY010043353">
    <property type="protein sequence ID" value="CAG8808110.1"/>
    <property type="molecule type" value="Genomic_DNA"/>
</dbReference>
<name>A0A9N9P6A8_9GLOM</name>
<reference evidence="1" key="1">
    <citation type="submission" date="2021-06" db="EMBL/GenBank/DDBJ databases">
        <authorList>
            <person name="Kallberg Y."/>
            <person name="Tangrot J."/>
            <person name="Rosling A."/>
        </authorList>
    </citation>
    <scope>NUCLEOTIDE SEQUENCE</scope>
    <source>
        <strain evidence="1">MA453B</strain>
    </source>
</reference>
<dbReference type="AlphaFoldDB" id="A0A9N9P6A8"/>
<accession>A0A9N9P6A8</accession>
<protein>
    <submittedName>
        <fullName evidence="1">763_t:CDS:1</fullName>
    </submittedName>
</protein>
<evidence type="ECO:0000313" key="2">
    <source>
        <dbReference type="Proteomes" id="UP000789405"/>
    </source>
</evidence>
<organism evidence="1 2">
    <name type="scientific">Dentiscutata erythropus</name>
    <dbReference type="NCBI Taxonomy" id="1348616"/>
    <lineage>
        <taxon>Eukaryota</taxon>
        <taxon>Fungi</taxon>
        <taxon>Fungi incertae sedis</taxon>
        <taxon>Mucoromycota</taxon>
        <taxon>Glomeromycotina</taxon>
        <taxon>Glomeromycetes</taxon>
        <taxon>Diversisporales</taxon>
        <taxon>Gigasporaceae</taxon>
        <taxon>Dentiscutata</taxon>
    </lineage>
</organism>
<keyword evidence="2" id="KW-1185">Reference proteome</keyword>
<comment type="caution">
    <text evidence="1">The sequence shown here is derived from an EMBL/GenBank/DDBJ whole genome shotgun (WGS) entry which is preliminary data.</text>
</comment>
<sequence>SKQVSILIPNQRSDKTKTINFVTSDRYQDPISIPQGLKEETIREIAHRFLQNELSIRDIRAEAYALALSALNANAGSSRLSRLRRELRNLGALSQIIEATKFPNITKDANEIQKNRRIFVEEFERIDYPDRFTLELVKERLDSYDTSILPDLQALANVMRMLCIRPAELISLRITDAGELLTWIQNAISSGRMGNPGAVYAVVVHGAKNLAHAMTIAGEALCHNPDNNTSPAQNYVIVNYRRKNQLPEEARPFRLYDNVN</sequence>
<evidence type="ECO:0000313" key="1">
    <source>
        <dbReference type="EMBL" id="CAG8808110.1"/>
    </source>
</evidence>
<gene>
    <name evidence="1" type="ORF">DERYTH_LOCUS24811</name>
</gene>
<dbReference type="Proteomes" id="UP000789405">
    <property type="component" value="Unassembled WGS sequence"/>
</dbReference>
<feature type="non-terminal residue" evidence="1">
    <location>
        <position position="260"/>
    </location>
</feature>
<proteinExistence type="predicted"/>